<evidence type="ECO:0000256" key="10">
    <source>
        <dbReference type="ARBA" id="ARBA00023170"/>
    </source>
</evidence>
<dbReference type="GO" id="GO:0004930">
    <property type="term" value="F:G protein-coupled receptor activity"/>
    <property type="evidence" value="ECO:0007669"/>
    <property type="project" value="UniProtKB-KW"/>
</dbReference>
<dbReference type="Gene3D" id="3.10.100.10">
    <property type="entry name" value="Mannose-Binding Protein A, subunit A"/>
    <property type="match status" value="3"/>
</dbReference>
<comment type="caution">
    <text evidence="16">The sequence shown here is derived from an EMBL/GenBank/DDBJ whole genome shotgun (WGS) entry which is preliminary data.</text>
</comment>
<evidence type="ECO:0000313" key="16">
    <source>
        <dbReference type="EMBL" id="KAG2468453.1"/>
    </source>
</evidence>
<dbReference type="PANTHER" id="PTHR24061:SF0">
    <property type="entry name" value="C-FAMILY ODORANT RECEPTOR OLFCT1"/>
    <property type="match status" value="1"/>
</dbReference>
<dbReference type="Pfam" id="PF01094">
    <property type="entry name" value="ANF_receptor"/>
    <property type="match status" value="1"/>
</dbReference>
<gene>
    <name evidence="16" type="primary">Casr_32</name>
    <name evidence="16" type="ORF">GTO96_0014481</name>
</gene>
<dbReference type="Pfam" id="PF23344">
    <property type="entry name" value="ZP-N"/>
    <property type="match status" value="1"/>
</dbReference>
<dbReference type="Pfam" id="PF00003">
    <property type="entry name" value="7tm_3"/>
    <property type="match status" value="1"/>
</dbReference>
<dbReference type="PRINTS" id="PR00592">
    <property type="entry name" value="CASENSINGR"/>
</dbReference>
<dbReference type="InterPro" id="IPR033989">
    <property type="entry name" value="CD209-like_CTLD"/>
</dbReference>
<dbReference type="FunFam" id="2.10.50.30:FF:000002">
    <property type="entry name" value="Vomeronasal 2 receptor, h1"/>
    <property type="match status" value="1"/>
</dbReference>
<name>A0A8X7XGQ7_POLSE</name>
<proteinExistence type="inferred from homology"/>
<evidence type="ECO:0000256" key="3">
    <source>
        <dbReference type="ARBA" id="ARBA00022475"/>
    </source>
</evidence>
<feature type="domain" description="C-type lectin" evidence="14">
    <location>
        <begin position="605"/>
        <end position="713"/>
    </location>
</feature>
<dbReference type="Proteomes" id="UP000886611">
    <property type="component" value="Unassembled WGS sequence"/>
</dbReference>
<evidence type="ECO:0000256" key="6">
    <source>
        <dbReference type="ARBA" id="ARBA00022734"/>
    </source>
</evidence>
<dbReference type="PROSITE" id="PS50259">
    <property type="entry name" value="G_PROTEIN_RECEP_F3_4"/>
    <property type="match status" value="1"/>
</dbReference>
<keyword evidence="3" id="KW-1003">Cell membrane</keyword>
<evidence type="ECO:0000259" key="15">
    <source>
        <dbReference type="PROSITE" id="PS50259"/>
    </source>
</evidence>
<dbReference type="PRINTS" id="PR00248">
    <property type="entry name" value="GPCRMGR"/>
</dbReference>
<feature type="transmembrane region" description="Helical" evidence="13">
    <location>
        <begin position="1449"/>
        <end position="1471"/>
    </location>
</feature>
<dbReference type="InterPro" id="IPR000337">
    <property type="entry name" value="GPCR_3"/>
</dbReference>
<dbReference type="Gene3D" id="2.60.40.3210">
    <property type="entry name" value="Zona pellucida, ZP-N domain"/>
    <property type="match status" value="1"/>
</dbReference>
<dbReference type="CDD" id="cd03590">
    <property type="entry name" value="CLECT_DC-SIGN_like"/>
    <property type="match status" value="1"/>
</dbReference>
<dbReference type="SMART" id="SM00034">
    <property type="entry name" value="CLECT"/>
    <property type="match status" value="2"/>
</dbReference>
<evidence type="ECO:0000256" key="2">
    <source>
        <dbReference type="ARBA" id="ARBA00007242"/>
    </source>
</evidence>
<keyword evidence="6" id="KW-0430">Lectin</keyword>
<dbReference type="InterPro" id="IPR028082">
    <property type="entry name" value="Peripla_BP_I"/>
</dbReference>
<feature type="transmembrane region" description="Helical" evidence="13">
    <location>
        <begin position="1515"/>
        <end position="1539"/>
    </location>
</feature>
<dbReference type="InterPro" id="IPR016187">
    <property type="entry name" value="CTDL_fold"/>
</dbReference>
<evidence type="ECO:0000256" key="12">
    <source>
        <dbReference type="ARBA" id="ARBA00023224"/>
    </source>
</evidence>
<keyword evidence="9 13" id="KW-0472">Membrane</keyword>
<dbReference type="GO" id="GO:0030246">
    <property type="term" value="F:carbohydrate binding"/>
    <property type="evidence" value="ECO:0007669"/>
    <property type="project" value="UniProtKB-KW"/>
</dbReference>
<dbReference type="FunFam" id="2.60.40.3210:FF:000001">
    <property type="entry name" value="Zona pellucida sperm-binding protein 3"/>
    <property type="match status" value="1"/>
</dbReference>
<dbReference type="FunFam" id="3.40.50.2300:FF:000016">
    <property type="entry name" value="Taste 1 receptor member 2"/>
    <property type="match status" value="1"/>
</dbReference>
<evidence type="ECO:0000256" key="4">
    <source>
        <dbReference type="ARBA" id="ARBA00022692"/>
    </source>
</evidence>
<dbReference type="Pfam" id="PF00059">
    <property type="entry name" value="Lectin_C"/>
    <property type="match status" value="2"/>
</dbReference>
<accession>A0A8X7XGQ7</accession>
<protein>
    <submittedName>
        <fullName evidence="16">CASR protein</fullName>
    </submittedName>
</protein>
<feature type="non-terminal residue" evidence="16">
    <location>
        <position position="1717"/>
    </location>
</feature>
<feature type="non-terminal residue" evidence="16">
    <location>
        <position position="1"/>
    </location>
</feature>
<comment type="similarity">
    <text evidence="2">Belongs to the G-protein coupled receptor 3 family.</text>
</comment>
<evidence type="ECO:0000256" key="1">
    <source>
        <dbReference type="ARBA" id="ARBA00004651"/>
    </source>
</evidence>
<feature type="domain" description="C-type lectin" evidence="14">
    <location>
        <begin position="446"/>
        <end position="561"/>
    </location>
</feature>
<dbReference type="InterPro" id="IPR011500">
    <property type="entry name" value="GPCR_3_9-Cys_dom"/>
</dbReference>
<keyword evidence="12" id="KW-0807">Transducer</keyword>
<feature type="domain" description="G-protein coupled receptors family 3 profile" evidence="15">
    <location>
        <begin position="1445"/>
        <end position="1709"/>
    </location>
</feature>
<evidence type="ECO:0000256" key="5">
    <source>
        <dbReference type="ARBA" id="ARBA00022729"/>
    </source>
</evidence>
<feature type="transmembrane region" description="Helical" evidence="13">
    <location>
        <begin position="1602"/>
        <end position="1627"/>
    </location>
</feature>
<dbReference type="PROSITE" id="PS50041">
    <property type="entry name" value="C_TYPE_LECTIN_2"/>
    <property type="match status" value="2"/>
</dbReference>
<reference evidence="16 17" key="1">
    <citation type="journal article" date="2021" name="Cell">
        <title>Tracing the genetic footprints of vertebrate landing in non-teleost ray-finned fishes.</title>
        <authorList>
            <person name="Bi X."/>
            <person name="Wang K."/>
            <person name="Yang L."/>
            <person name="Pan H."/>
            <person name="Jiang H."/>
            <person name="Wei Q."/>
            <person name="Fang M."/>
            <person name="Yu H."/>
            <person name="Zhu C."/>
            <person name="Cai Y."/>
            <person name="He Y."/>
            <person name="Gan X."/>
            <person name="Zeng H."/>
            <person name="Yu D."/>
            <person name="Zhu Y."/>
            <person name="Jiang H."/>
            <person name="Qiu Q."/>
            <person name="Yang H."/>
            <person name="Zhang Y.E."/>
            <person name="Wang W."/>
            <person name="Zhu M."/>
            <person name="He S."/>
            <person name="Zhang G."/>
        </authorList>
    </citation>
    <scope>NUCLEOTIDE SEQUENCE [LARGE SCALE GENOMIC DNA]</scope>
    <source>
        <strain evidence="16">Bchr_013</strain>
    </source>
</reference>
<dbReference type="SUPFAM" id="SSF56436">
    <property type="entry name" value="C-type lectin-like"/>
    <property type="match status" value="3"/>
</dbReference>
<dbReference type="PROSITE" id="PS00981">
    <property type="entry name" value="G_PROTEIN_RECEP_F3_3"/>
    <property type="match status" value="1"/>
</dbReference>
<evidence type="ECO:0000256" key="7">
    <source>
        <dbReference type="ARBA" id="ARBA00022989"/>
    </source>
</evidence>
<dbReference type="InterPro" id="IPR055356">
    <property type="entry name" value="ZP-N"/>
</dbReference>
<feature type="transmembrane region" description="Helical" evidence="13">
    <location>
        <begin position="1483"/>
        <end position="1503"/>
    </location>
</feature>
<keyword evidence="10" id="KW-0675">Receptor</keyword>
<dbReference type="InterPro" id="IPR001304">
    <property type="entry name" value="C-type_lectin-like"/>
</dbReference>
<keyword evidence="11" id="KW-0325">Glycoprotein</keyword>
<dbReference type="InterPro" id="IPR001828">
    <property type="entry name" value="ANF_lig-bd_rcpt"/>
</dbReference>
<evidence type="ECO:0000256" key="13">
    <source>
        <dbReference type="SAM" id="Phobius"/>
    </source>
</evidence>
<dbReference type="CDD" id="cd15283">
    <property type="entry name" value="7tmC_V2R_pheromone"/>
    <property type="match status" value="1"/>
</dbReference>
<dbReference type="InterPro" id="IPR016186">
    <property type="entry name" value="C-type_lectin-like/link_sf"/>
</dbReference>
<evidence type="ECO:0000256" key="8">
    <source>
        <dbReference type="ARBA" id="ARBA00023040"/>
    </source>
</evidence>
<dbReference type="PANTHER" id="PTHR24061">
    <property type="entry name" value="CALCIUM-SENSING RECEPTOR-RELATED"/>
    <property type="match status" value="1"/>
</dbReference>
<dbReference type="Gene3D" id="3.40.50.2300">
    <property type="match status" value="2"/>
</dbReference>
<evidence type="ECO:0000313" key="17">
    <source>
        <dbReference type="Proteomes" id="UP000886611"/>
    </source>
</evidence>
<dbReference type="GO" id="GO:0005886">
    <property type="term" value="C:plasma membrane"/>
    <property type="evidence" value="ECO:0007669"/>
    <property type="project" value="UniProtKB-SubCell"/>
</dbReference>
<dbReference type="EMBL" id="JAATIS010000485">
    <property type="protein sequence ID" value="KAG2468453.1"/>
    <property type="molecule type" value="Genomic_DNA"/>
</dbReference>
<dbReference type="SUPFAM" id="SSF53822">
    <property type="entry name" value="Periplasmic binding protein-like I"/>
    <property type="match status" value="1"/>
</dbReference>
<comment type="subcellular location">
    <subcellularLocation>
        <location evidence="1">Cell membrane</location>
        <topology evidence="1">Multi-pass membrane protein</topology>
    </subcellularLocation>
</comment>
<evidence type="ECO:0000259" key="14">
    <source>
        <dbReference type="PROSITE" id="PS50041"/>
    </source>
</evidence>
<keyword evidence="8" id="KW-0297">G-protein coupled receptor</keyword>
<keyword evidence="5" id="KW-0732">Signal</keyword>
<evidence type="ECO:0000256" key="9">
    <source>
        <dbReference type="ARBA" id="ARBA00023136"/>
    </source>
</evidence>
<organism evidence="16 17">
    <name type="scientific">Polypterus senegalus</name>
    <name type="common">Senegal bichir</name>
    <dbReference type="NCBI Taxonomy" id="55291"/>
    <lineage>
        <taxon>Eukaryota</taxon>
        <taxon>Metazoa</taxon>
        <taxon>Chordata</taxon>
        <taxon>Craniata</taxon>
        <taxon>Vertebrata</taxon>
        <taxon>Euteleostomi</taxon>
        <taxon>Actinopterygii</taxon>
        <taxon>Polypteriformes</taxon>
        <taxon>Polypteridae</taxon>
        <taxon>Polypterus</taxon>
    </lineage>
</organism>
<feature type="transmembrane region" description="Helical" evidence="13">
    <location>
        <begin position="1560"/>
        <end position="1582"/>
    </location>
</feature>
<dbReference type="InterPro" id="IPR038550">
    <property type="entry name" value="GPCR_3_9-Cys_sf"/>
</dbReference>
<dbReference type="Pfam" id="PF07562">
    <property type="entry name" value="NCD3G"/>
    <property type="match status" value="1"/>
</dbReference>
<dbReference type="Gene3D" id="2.10.50.30">
    <property type="entry name" value="GPCR, family 3, nine cysteines domain"/>
    <property type="match status" value="1"/>
</dbReference>
<feature type="transmembrane region" description="Helical" evidence="13">
    <location>
        <begin position="1665"/>
        <end position="1687"/>
    </location>
</feature>
<feature type="transmembrane region" description="Helical" evidence="13">
    <location>
        <begin position="1639"/>
        <end position="1659"/>
    </location>
</feature>
<dbReference type="InterPro" id="IPR000068">
    <property type="entry name" value="GPCR_3_Ca_sens_rcpt-rel"/>
</dbReference>
<evidence type="ECO:0000256" key="11">
    <source>
        <dbReference type="ARBA" id="ARBA00023180"/>
    </source>
</evidence>
<sequence length="1717" mass="193789">MWEKQSESSILMSELPASDNIHKCNIEPQSGNTETNNMQAMQDKQLALKSFQSSGTADLGEDLQILKEVKLTQEIIKTIGDSIQAGHQSVHKQGLKFVQDLTNTQELVQNLTALQKQAETSTISIQRDLQALTHTEIQVLRRVEQMEFDLQNLSIQIIERELSNNEQVLHLFEEIKLTKATAENLSLALEATQEQEWLLVQDIKQIDYAIQALGVQLKEYLMNDTEQVLKVVQNQTDMLHMVLSLLFKVPGVDHMEDFCYVFQNYVKTTAKGELYWIGLHDSVNEGAFQWVDGTDFKNVDNISILPFIFFAALWMSRELKTTQEYVRTLNISLTSNMAANRNGLQEKEEFAKLISHQQTSKENDFRQKFETFELLVRNSSTEEKDHYMKLHTELQALEEKVFEHLKQVRSSLDVLTTEIKILSRKEGSREGSAEPTADCPLNWQKFQKSCYYVSLIQKSWNDSRAFCFDMQSDLVVINNKRENDFIKQNNLMGAFWMGLAETDKDNWKWVDGTDYQTNFKLWDEGQPDNWKGHRLLGGEDCVSQVWNGQWNDDHCNRLYYFTFGQGSETLKLVKVSVDVLATQFLQKATKNDSKEVQCPLNWQKFQTSCYYFSLAQKCWKDSRELCLYMNSDLVVINSQSENDFIKGKHNNDIFWIGLTDETITNTWEWVDGTDYESNFKEQQHQQAVLNFDLPSSVQRAVSTQTVSAQCTEMAVLVSIDPDLLGIQHPVQPSDLSIGGCGVTRQVTSPPEFVIEAPLQGCGSTVTMLADDIVYSFTLVYNPSQIPGIPIIRTNAAAVQIECHYPSKLSMVITTCLSHRRHNVSSNALNPTWIPYTSTKSGEDLLGFSLVIMNIILACPVMALLLLLFLPCSGSQSPGCQSSPSIYGLEMEGDVIIAGMFPLGKSNAVTDRRFTEAPTPVRCQGINVRTYRWLNTMIFAIKEINADPYVLPNITLGYRIYDSCVVVPLGIDAVHWLVTGHDQMDPSYICNNHTRLAAVITDGALSTSFLLGVYSYPQINYFTKTQSLNKKREFPSFFTILPSVMSQGLGLARLVKFFNWTWVGILADDDDYGQGISTVFVQEAKALGICIEFIERIPIPYSEDLVLHIVENIKASTVKVIAVFSWEANLYPVMKEIERQNITGKVWIGSEGWSNSRVMSTNETFKILTGTIGFTIHIREMPVFIKYLLSLHPSKAPQDQFLRQFWEQEFKCKLPETNSSSHSVEETLYCKGNEEVAMMNNIFLDMTNLRFTYNTYNAIYAVAYALHNLSTCKPGKGPFEGGSCASIKDFHAQQILHYVENLNAHSKDGEDIYFDENGNLPSIYDVVNWQLTTEGDIQYVKVGSFDYSMGLGEDLIVNESAIKWPGGKRERPISICTTSCLPGSRKAPIRGRPVCCFDCIPCSDGEISNETDATSCLRCPDDHWSNKRRDACIPKVVEFLSYEEPLGTTLASLSVLTSMIPSLILCVFMWHGDTPIVKANNRQLSYVLLCALTLCPLCSLIFIGKPSPASCLLRQTTFGIIFTLSVSCVLAKTIIVVIAFKASKPGSELHKWVGSKLPITIIVFNTLIQVGICSVWLLCAPPFPETNMKAQVGKIILECNEGSTLALWCMMGYMGILASISFLVAFLARKLPDSFNETKYITFSMLLFVSVWLSFVPAYLSTRGKYMVAVEIFAILSSSAGLLGCFFFPKCYIILIKPEKNTREFIKGKRSSSANREL</sequence>
<dbReference type="InterPro" id="IPR017979">
    <property type="entry name" value="GPCR_3_CS"/>
</dbReference>
<keyword evidence="17" id="KW-1185">Reference proteome</keyword>
<keyword evidence="4 13" id="KW-0812">Transmembrane</keyword>
<dbReference type="InterPro" id="IPR017978">
    <property type="entry name" value="GPCR_3_C"/>
</dbReference>
<keyword evidence="7 13" id="KW-1133">Transmembrane helix</keyword>